<evidence type="ECO:0000259" key="1">
    <source>
        <dbReference type="Pfam" id="PF00031"/>
    </source>
</evidence>
<protein>
    <submittedName>
        <fullName evidence="2">Cystatin domain-containing protein</fullName>
    </submittedName>
</protein>
<feature type="domain" description="Cystatin" evidence="1">
    <location>
        <begin position="53"/>
        <end position="112"/>
    </location>
</feature>
<keyword evidence="3" id="KW-1185">Reference proteome</keyword>
<evidence type="ECO:0000313" key="3">
    <source>
        <dbReference type="Proteomes" id="UP001155586"/>
    </source>
</evidence>
<dbReference type="EMBL" id="JAKRRX010000021">
    <property type="protein sequence ID" value="MCW8333302.1"/>
    <property type="molecule type" value="Genomic_DNA"/>
</dbReference>
<dbReference type="InterPro" id="IPR046350">
    <property type="entry name" value="Cystatin_sf"/>
</dbReference>
<dbReference type="SUPFAM" id="SSF54403">
    <property type="entry name" value="Cystatin/monellin"/>
    <property type="match status" value="1"/>
</dbReference>
<gene>
    <name evidence="2" type="ORF">MD483_05635</name>
</gene>
<dbReference type="InterPro" id="IPR000010">
    <property type="entry name" value="Cystatin_dom"/>
</dbReference>
<dbReference type="Gene3D" id="3.10.450.10">
    <property type="match status" value="1"/>
</dbReference>
<comment type="caution">
    <text evidence="2">The sequence shown here is derived from an EMBL/GenBank/DDBJ whole genome shotgun (WGS) entry which is preliminary data.</text>
</comment>
<name>A0A9X3CCK7_9VIBR</name>
<reference evidence="2" key="1">
    <citation type="submission" date="2022-02" db="EMBL/GenBank/DDBJ databases">
        <title>Vibrio sp. nov., a new bacterium isolated from Bohai sea, China.</title>
        <authorList>
            <person name="Yuan Y."/>
        </authorList>
    </citation>
    <scope>NUCLEOTIDE SEQUENCE</scope>
    <source>
        <strain evidence="2">DBSS07</strain>
    </source>
</reference>
<accession>A0A9X3CCK7</accession>
<dbReference type="AlphaFoldDB" id="A0A9X3CCK7"/>
<dbReference type="GO" id="GO:0004869">
    <property type="term" value="F:cysteine-type endopeptidase inhibitor activity"/>
    <property type="evidence" value="ECO:0007669"/>
    <property type="project" value="InterPro"/>
</dbReference>
<proteinExistence type="predicted"/>
<dbReference type="RefSeq" id="WP_265686905.1">
    <property type="nucleotide sequence ID" value="NZ_JAKRRX010000021.1"/>
</dbReference>
<dbReference type="Proteomes" id="UP001155586">
    <property type="component" value="Unassembled WGS sequence"/>
</dbReference>
<sequence>MNKTLLITTTLMIVSLSGCSPDSPQQVEKKPSENPMCISQETLAGGWAQSVVTPEAELALDTVLAQMNTDAKLEEIISVRTQVVNGINYAIEFKLESGKVWHTIVYRSIEGKYQMTQVATQGRFCQ</sequence>
<evidence type="ECO:0000313" key="2">
    <source>
        <dbReference type="EMBL" id="MCW8333302.1"/>
    </source>
</evidence>
<dbReference type="PROSITE" id="PS51257">
    <property type="entry name" value="PROKAR_LIPOPROTEIN"/>
    <property type="match status" value="1"/>
</dbReference>
<organism evidence="2 3">
    <name type="scientific">Vibrio paucivorans</name>
    <dbReference type="NCBI Taxonomy" id="2829489"/>
    <lineage>
        <taxon>Bacteria</taxon>
        <taxon>Pseudomonadati</taxon>
        <taxon>Pseudomonadota</taxon>
        <taxon>Gammaproteobacteria</taxon>
        <taxon>Vibrionales</taxon>
        <taxon>Vibrionaceae</taxon>
        <taxon>Vibrio</taxon>
    </lineage>
</organism>
<dbReference type="Pfam" id="PF00031">
    <property type="entry name" value="Cystatin"/>
    <property type="match status" value="1"/>
</dbReference>